<dbReference type="AlphaFoldDB" id="A0A6J4UTR7"/>
<dbReference type="GO" id="GO:0008829">
    <property type="term" value="F:dCTP deaminase activity"/>
    <property type="evidence" value="ECO:0007669"/>
    <property type="project" value="UniProtKB-EC"/>
</dbReference>
<organism evidence="2">
    <name type="scientific">uncultured Thermomicrobiales bacterium</name>
    <dbReference type="NCBI Taxonomy" id="1645740"/>
    <lineage>
        <taxon>Bacteria</taxon>
        <taxon>Pseudomonadati</taxon>
        <taxon>Thermomicrobiota</taxon>
        <taxon>Thermomicrobia</taxon>
        <taxon>Thermomicrobiales</taxon>
        <taxon>environmental samples</taxon>
    </lineage>
</organism>
<name>A0A6J4UTR7_9BACT</name>
<evidence type="ECO:0000313" key="2">
    <source>
        <dbReference type="EMBL" id="CAA9558114.1"/>
    </source>
</evidence>
<reference evidence="2" key="1">
    <citation type="submission" date="2020-02" db="EMBL/GenBank/DDBJ databases">
        <authorList>
            <person name="Meier V. D."/>
        </authorList>
    </citation>
    <scope>NUCLEOTIDE SEQUENCE</scope>
    <source>
        <strain evidence="2">AVDCRST_MAG18</strain>
    </source>
</reference>
<protein>
    <submittedName>
        <fullName evidence="2">Deoxycytidine triphosphate deaminase</fullName>
        <ecNumber evidence="2">3.5.4.13</ecNumber>
    </submittedName>
</protein>
<feature type="non-terminal residue" evidence="2">
    <location>
        <position position="173"/>
    </location>
</feature>
<evidence type="ECO:0000256" key="1">
    <source>
        <dbReference type="SAM" id="MobiDB-lite"/>
    </source>
</evidence>
<proteinExistence type="predicted"/>
<sequence length="173" mass="19310">GARARHDRAVRGAAGPRRRHLVRRELVRLRHARGDRVPDLHERAQLDRRPQELRPEVVRRVRGRRVHRAAQLVRARALGGVLPHPARRGHDHRREVDLRAVRDHHERHALRAGVGGLRDARDLEHHAAPGEDLRERGDRAGAVLQGRRAAGGLVQGQGRQVSGAARGDAATVV</sequence>
<dbReference type="EMBL" id="CADCWN010000058">
    <property type="protein sequence ID" value="CAA9558114.1"/>
    <property type="molecule type" value="Genomic_DNA"/>
</dbReference>
<keyword evidence="2" id="KW-0378">Hydrolase</keyword>
<dbReference type="EC" id="3.5.4.13" evidence="2"/>
<feature type="non-terminal residue" evidence="2">
    <location>
        <position position="1"/>
    </location>
</feature>
<gene>
    <name evidence="2" type="ORF">AVDCRST_MAG18-848</name>
</gene>
<feature type="region of interest" description="Disordered" evidence="1">
    <location>
        <begin position="151"/>
        <end position="173"/>
    </location>
</feature>
<accession>A0A6J4UTR7</accession>